<dbReference type="GO" id="GO:0051959">
    <property type="term" value="F:dynein light intermediate chain binding"/>
    <property type="evidence" value="ECO:0007669"/>
    <property type="project" value="TreeGrafter"/>
</dbReference>
<name>A0A6P8J6D2_ACTTE</name>
<dbReference type="GO" id="GO:0005737">
    <property type="term" value="C:cytoplasm"/>
    <property type="evidence" value="ECO:0007669"/>
    <property type="project" value="TreeGrafter"/>
</dbReference>
<dbReference type="OrthoDB" id="10254988at2759"/>
<feature type="compositionally biased region" description="Low complexity" evidence="8">
    <location>
        <begin position="1826"/>
        <end position="1845"/>
    </location>
</feature>
<feature type="compositionally biased region" description="Low complexity" evidence="8">
    <location>
        <begin position="1978"/>
        <end position="2004"/>
    </location>
</feature>
<feature type="coiled-coil region" evidence="7">
    <location>
        <begin position="1592"/>
        <end position="1647"/>
    </location>
</feature>
<dbReference type="Proteomes" id="UP000515163">
    <property type="component" value="Unplaced"/>
</dbReference>
<dbReference type="GO" id="GO:0031122">
    <property type="term" value="P:cytoplasmic microtubule organization"/>
    <property type="evidence" value="ECO:0007669"/>
    <property type="project" value="TreeGrafter"/>
</dbReference>
<keyword evidence="3" id="KW-0963">Cytoplasm</keyword>
<dbReference type="GeneID" id="116306894"/>
<evidence type="ECO:0000313" key="10">
    <source>
        <dbReference type="Proteomes" id="UP000515163"/>
    </source>
</evidence>
<evidence type="ECO:0000259" key="9">
    <source>
        <dbReference type="Pfam" id="PF19047"/>
    </source>
</evidence>
<feature type="compositionally biased region" description="Basic and acidic residues" evidence="8">
    <location>
        <begin position="2320"/>
        <end position="2331"/>
    </location>
</feature>
<dbReference type="Gene3D" id="1.10.287.1490">
    <property type="match status" value="1"/>
</dbReference>
<evidence type="ECO:0000256" key="5">
    <source>
        <dbReference type="ARBA" id="ARBA00023054"/>
    </source>
</evidence>
<dbReference type="SUPFAM" id="SSF116907">
    <property type="entry name" value="Hook domain"/>
    <property type="match status" value="1"/>
</dbReference>
<dbReference type="SUPFAM" id="SSF57997">
    <property type="entry name" value="Tropomyosin"/>
    <property type="match status" value="1"/>
</dbReference>
<evidence type="ECO:0000256" key="4">
    <source>
        <dbReference type="ARBA" id="ARBA00022701"/>
    </source>
</evidence>
<keyword evidence="6" id="KW-0206">Cytoskeleton</keyword>
<feature type="compositionally biased region" description="Polar residues" evidence="8">
    <location>
        <begin position="1936"/>
        <end position="1953"/>
    </location>
</feature>
<feature type="compositionally biased region" description="Polar residues" evidence="8">
    <location>
        <begin position="2163"/>
        <end position="2172"/>
    </location>
</feature>
<evidence type="ECO:0000256" key="8">
    <source>
        <dbReference type="SAM" id="MobiDB-lite"/>
    </source>
</evidence>
<protein>
    <submittedName>
        <fullName evidence="11">Daple-like protein isoform X1</fullName>
    </submittedName>
</protein>
<dbReference type="Gene3D" id="1.10.418.10">
    <property type="entry name" value="Calponin-like domain"/>
    <property type="match status" value="1"/>
</dbReference>
<evidence type="ECO:0000313" key="11">
    <source>
        <dbReference type="RefSeq" id="XP_031572885.1"/>
    </source>
</evidence>
<dbReference type="KEGG" id="aten:116306894"/>
<dbReference type="PANTHER" id="PTHR18947">
    <property type="entry name" value="HOOK PROTEINS"/>
    <property type="match status" value="1"/>
</dbReference>
<dbReference type="InParanoid" id="A0A6P8J6D2"/>
<dbReference type="Pfam" id="PF19047">
    <property type="entry name" value="HOOK_N"/>
    <property type="match status" value="1"/>
</dbReference>
<dbReference type="CDD" id="cd22223">
    <property type="entry name" value="HkD_HkRP"/>
    <property type="match status" value="1"/>
</dbReference>
<feature type="coiled-coil region" evidence="7">
    <location>
        <begin position="835"/>
        <end position="919"/>
    </location>
</feature>
<evidence type="ECO:0000256" key="2">
    <source>
        <dbReference type="ARBA" id="ARBA00006946"/>
    </source>
</evidence>
<feature type="compositionally biased region" description="Polar residues" evidence="8">
    <location>
        <begin position="2383"/>
        <end position="2393"/>
    </location>
</feature>
<dbReference type="GO" id="GO:0005813">
    <property type="term" value="C:centrosome"/>
    <property type="evidence" value="ECO:0007669"/>
    <property type="project" value="TreeGrafter"/>
</dbReference>
<keyword evidence="10" id="KW-1185">Reference proteome</keyword>
<accession>A0A6P8J6D2</accession>
<feature type="compositionally biased region" description="Polar residues" evidence="8">
    <location>
        <begin position="2351"/>
        <end position="2364"/>
    </location>
</feature>
<feature type="coiled-coil region" evidence="7">
    <location>
        <begin position="241"/>
        <end position="385"/>
    </location>
</feature>
<comment type="subcellular location">
    <subcellularLocation>
        <location evidence="1">Cytoplasm</location>
        <location evidence="1">Cytoskeleton</location>
    </subcellularLocation>
</comment>
<organism evidence="10 11">
    <name type="scientific">Actinia tenebrosa</name>
    <name type="common">Australian red waratah sea anemone</name>
    <dbReference type="NCBI Taxonomy" id="6105"/>
    <lineage>
        <taxon>Eukaryota</taxon>
        <taxon>Metazoa</taxon>
        <taxon>Cnidaria</taxon>
        <taxon>Anthozoa</taxon>
        <taxon>Hexacorallia</taxon>
        <taxon>Actiniaria</taxon>
        <taxon>Actiniidae</taxon>
        <taxon>Actinia</taxon>
    </lineage>
</organism>
<feature type="region of interest" description="Disordered" evidence="8">
    <location>
        <begin position="549"/>
        <end position="570"/>
    </location>
</feature>
<dbReference type="FunFam" id="1.10.418.10:FF:000024">
    <property type="entry name" value="Hook homolog 3 (Drosophila)"/>
    <property type="match status" value="1"/>
</dbReference>
<gene>
    <name evidence="11" type="primary">LOC116306894</name>
</gene>
<comment type="similarity">
    <text evidence="2">Belongs to the hook family.</text>
</comment>
<feature type="coiled-coil region" evidence="7">
    <location>
        <begin position="583"/>
        <end position="806"/>
    </location>
</feature>
<sequence>MSTVAEFFGNPLVTWVNTFKNNSPAETINEFADGVFLNEIMVEIDPTYFTLTRVHQNVDGDTNIRIQNLDILVRHLKAFYQEKLQQVVLLRAPDVVAIAHHPDSDVGLQELIKILLLMLGCAVQCDSKESFIEKIKELDLEVQKHLVDCIKEITENPSHVLTFRPNELQDSPMEHVIDVAESMFYQMCHLVEERDQNYGVITHLSLEKDSLLQEKQRSKSPRPFSPPPSVAAQLSADSPSLMASREKIRMLTEELEEKNSLFAELKEEMLASKKTVERLRQENKLLSQDAILVKTYRDQMDMLKSKADKVEKLETDAAKFKEKLRDLEYLKKRAEELKEENQLLYDNKVLLEGQLSGMSSKEERIEFLEEENKKLKSHIHHLAEERQYDQEKMKEVMASNAQLTLEKQESMAEVFSLSAEIEVLRGKSPLGSVNLASECNESSSMDVLRLSHQNQHLKQSLEDLRGASAKLIDLERENRTLHDKYLEEKSTNHRLSQELAKFKVENKQRGTEVEKLTRSVRALQDELHMSSGELKQRREVIAHLEQENYSQATELEDKTKSSQDQEGNVASLAERAVIKDKELSKLANKNNEKEAVISDMKKRIQEKESTIEELSDSLAGKERQLKSLQSRLDETVEEQQKGDEFIRKQKKEIAELENRLEETLHEKKKYQEDVRQRESEVQDYTQRLEEIQGTKSKSDENLKRKDKETYELKNRLQSAVEDSERLSDEIKAKDQKIQALQKKIEDLSNSLDESNEDFNQKMREKEKHNKQLERRIEELVESLGEVEKMKDTVKQKDEKIVQLTSNLDVKDKQNRELDIKLEDSNSERNKLLHTIKLKEKKIDALESSLSEIENSSVVAKDDRITEMKKALEVRDNRIVELENKLEDLTSSNNKLQHGTKLKDEKIAELESRVEEIESLTFEKTRLSQNLDLKMRQIIDIESSLEDFKGENQRLLHSCSQKSTKVKELETKVRELESYVELSQGLQQTLKHKEEKISTLVSNMQVQDERLTELEHCLEDEKSQNHKLTHSMKIKEEKIASLEKRMEESEVIVNESFKLSQSSHQKDERIKALEDELDELDDIMTTNEKLLKSVKQKDDKINRLQDRLDEVEDAVNLNNKLNQYLKHRDDKIKALGKRILELEATLEMKEREQIANAQANYTKIRELEASLEAVNSVKVQRQNSVKRREDKIHDLEYRKTKLEEYVQEREAKVHALQSQLDGSVNRYRKMDMTIGEKDMMIAELEARLSEAKEAGRENNKLNQMLKAKDARLTELENRVQSFQSSMSNTQLQEKERNEKLETLQKRLEETLNLNNKLDQSVRKKEENIRTLEKTLQSYEKREEELEVLLETRTDKLSGSKKRVLELMDMIERKDNEIEELRKRLEEFKSATSSEEIITAALKEKDSQLADITRNLEEMEEEKRKMANKMKLKEQKIETLEKQIEELDVAKYNKDEKRTIKQNETRISILTQNNKKLESDLYNMESKLEETNSQVNKLSRTLDQKEDRIKSLKSRLEDAVHQNNKLNHALELKDDKIKNMEDRLEESSKQIVHLREGFQGKTPEKDQKPKNTSTSIIFKPAYNSRDDRKTVQMLSVADKRIADLNEEIRALEKQNATIKTQSEAMSSRNAQLEIEMESLRMELQITKGDYACLVAELNEARDYYHQLDLSATTMGHRCEMLSQLNATLEEENKALHDKVSWLMGQNRELMVKSLEEKDQFMEEERIFSDRLYNLQRTKEKLEEQIDLANKALSESAPPKKKPGFFKKVFQKAGLKKKKDESNKSKNPVQLLKVEYSDDVDTSILSGSEHPDDSLSSLHGTPGRRYDESSIASRESSTSGDSSRGTASKSAFSPNLGPKSEVVMRKGRNQPNYPAVASTSAMMSTREIEMVQQRKVSDVSAFRARQVRSEIFADNFNPGRLNRPKSLDNLNKIGGFRGSNDTLSSGSAVESTPNRSSRGHARITPPSSPINAFRVIPQQNSSPYSSPKTSKKGISSRSSSPPTNKSPVVPRRMRASPMSSSVNDRSPQYSQDSVRDPSTPPRSRRSSFSSAISGHESDQEMERIDNMSVSSMRSSIVERTPPPYPRDAKDESASKSKRSSIAERGPPPPYHRRPASGLDAEKREDSSPHSKRSSTAERRPPPYPRGPETDFQPEHPSARSPYALNRSASFHSRSGVSREEQTAVTRGSKRESLREKKTASLESREQAPRHSPLQTTTRRNERMPHTKDSPNAKNFDSSVDSESEVLIDATESVVSAVPLSPASSIASPNNVVSPSDNSSSTVKVASYIRQNESLQESPLRRMNSIPRHNARSRSMDESSPLKTRKEPTKADKGESCFAAVMVRQKSLTEEPLPSSETRSSDVASGANNVVRARVTSFEQQKPEQIPKSSTLSNLPVQGSPIRNDDDEDDRWSKISSGTDNSHSRRERQGASSPNSQTQRDDNQSEERSNSRNSSRASQQRDRKGTTHQWLEYGCV</sequence>
<dbReference type="InterPro" id="IPR043936">
    <property type="entry name" value="HOOK_N"/>
</dbReference>
<dbReference type="GO" id="GO:0005874">
    <property type="term" value="C:microtubule"/>
    <property type="evidence" value="ECO:0007669"/>
    <property type="project" value="UniProtKB-KW"/>
</dbReference>
<feature type="compositionally biased region" description="Polar residues" evidence="8">
    <location>
        <begin position="2019"/>
        <end position="2029"/>
    </location>
</feature>
<keyword evidence="5 7" id="KW-0175">Coiled coil</keyword>
<keyword evidence="4" id="KW-0493">Microtubule</keyword>
<feature type="region of interest" description="Disordered" evidence="8">
    <location>
        <begin position="2257"/>
        <end position="2472"/>
    </location>
</feature>
<feature type="coiled-coil region" evidence="7">
    <location>
        <begin position="1024"/>
        <end position="1151"/>
    </location>
</feature>
<evidence type="ECO:0000256" key="3">
    <source>
        <dbReference type="ARBA" id="ARBA00022490"/>
    </source>
</evidence>
<proteinExistence type="inferred from homology"/>
<feature type="compositionally biased region" description="Basic and acidic residues" evidence="8">
    <location>
        <begin position="2185"/>
        <end position="2205"/>
    </location>
</feature>
<feature type="compositionally biased region" description="Basic and acidic residues" evidence="8">
    <location>
        <begin position="2116"/>
        <end position="2137"/>
    </location>
</feature>
<feature type="coiled-coil region" evidence="7">
    <location>
        <begin position="457"/>
        <end position="484"/>
    </location>
</feature>
<evidence type="ECO:0000256" key="7">
    <source>
        <dbReference type="SAM" id="Coils"/>
    </source>
</evidence>
<dbReference type="InterPro" id="IPR036872">
    <property type="entry name" value="CH_dom_sf"/>
</dbReference>
<feature type="region of interest" description="Disordered" evidence="8">
    <location>
        <begin position="1912"/>
        <end position="2242"/>
    </location>
</feature>
<dbReference type="RefSeq" id="XP_031572885.1">
    <property type="nucleotide sequence ID" value="XM_031717025.1"/>
</dbReference>
<feature type="region of interest" description="Disordered" evidence="8">
    <location>
        <begin position="1799"/>
        <end position="1856"/>
    </location>
</feature>
<evidence type="ECO:0000256" key="1">
    <source>
        <dbReference type="ARBA" id="ARBA00004245"/>
    </source>
</evidence>
<reference evidence="11" key="1">
    <citation type="submission" date="2025-08" db="UniProtKB">
        <authorList>
            <consortium name="RefSeq"/>
        </authorList>
    </citation>
    <scope>IDENTIFICATION</scope>
    <source>
        <tissue evidence="11">Tentacle</tissue>
    </source>
</reference>
<dbReference type="FunCoup" id="A0A6P8J6D2">
    <property type="interactions" value="2234"/>
</dbReference>
<dbReference type="PANTHER" id="PTHR18947:SF28">
    <property type="entry name" value="GIRDIN, ISOFORM A"/>
    <property type="match status" value="1"/>
</dbReference>
<dbReference type="GO" id="GO:0008017">
    <property type="term" value="F:microtubule binding"/>
    <property type="evidence" value="ECO:0007669"/>
    <property type="project" value="TreeGrafter"/>
</dbReference>
<feature type="compositionally biased region" description="Low complexity" evidence="8">
    <location>
        <begin position="2257"/>
        <end position="2277"/>
    </location>
</feature>
<feature type="compositionally biased region" description="Basic and acidic residues" evidence="8">
    <location>
        <begin position="2052"/>
        <end position="2062"/>
    </location>
</feature>
<evidence type="ECO:0000256" key="6">
    <source>
        <dbReference type="ARBA" id="ARBA00023212"/>
    </source>
</evidence>
<feature type="coiled-coil region" evidence="7">
    <location>
        <begin position="1233"/>
        <end position="1555"/>
    </location>
</feature>
<feature type="compositionally biased region" description="Basic and acidic residues" evidence="8">
    <location>
        <begin position="2215"/>
        <end position="2227"/>
    </location>
</feature>
<feature type="region of interest" description="Disordered" evidence="8">
    <location>
        <begin position="215"/>
        <end position="238"/>
    </location>
</feature>
<dbReference type="GO" id="GO:0030705">
    <property type="term" value="P:cytoskeleton-dependent intracellular transport"/>
    <property type="evidence" value="ECO:0007669"/>
    <property type="project" value="InterPro"/>
</dbReference>
<feature type="compositionally biased region" description="Basic and acidic residues" evidence="8">
    <location>
        <begin position="2435"/>
        <end position="2446"/>
    </location>
</feature>
<feature type="domain" description="HOOK N-terminal" evidence="9">
    <location>
        <begin position="11"/>
        <end position="151"/>
    </location>
</feature>